<dbReference type="HOGENOM" id="CLU_028840_1_3_1"/>
<evidence type="ECO:0000259" key="1">
    <source>
        <dbReference type="Pfam" id="PF07735"/>
    </source>
</evidence>
<evidence type="ECO:0000313" key="2">
    <source>
        <dbReference type="EMBL" id="EGT45688.1"/>
    </source>
</evidence>
<dbReference type="AlphaFoldDB" id="G0MCJ2"/>
<dbReference type="InterPro" id="IPR012885">
    <property type="entry name" value="F-box_Sdz-33"/>
</dbReference>
<accession>G0MCJ2</accession>
<reference evidence="3" key="1">
    <citation type="submission" date="2011-07" db="EMBL/GenBank/DDBJ databases">
        <authorList>
            <consortium name="Caenorhabditis brenneri Sequencing and Analysis Consortium"/>
            <person name="Wilson R.K."/>
        </authorList>
    </citation>
    <scope>NUCLEOTIDE SEQUENCE [LARGE SCALE GENOMIC DNA]</scope>
    <source>
        <strain evidence="3">PB2801</strain>
    </source>
</reference>
<dbReference type="PANTHER" id="PTHR22899:SF0">
    <property type="entry name" value="F-BOX ASSOCIATED DOMAIN-CONTAINING PROTEIN-RELATED"/>
    <property type="match status" value="1"/>
</dbReference>
<dbReference type="InterPro" id="IPR053222">
    <property type="entry name" value="Zygotic_Embryogenesis-Asso"/>
</dbReference>
<name>G0MCJ2_CAEBE</name>
<keyword evidence="3" id="KW-1185">Reference proteome</keyword>
<gene>
    <name evidence="2" type="ORF">CAEBREN_13772</name>
</gene>
<dbReference type="InParanoid" id="G0MCJ2"/>
<dbReference type="Proteomes" id="UP000008068">
    <property type="component" value="Unassembled WGS sequence"/>
</dbReference>
<evidence type="ECO:0000313" key="3">
    <source>
        <dbReference type="Proteomes" id="UP000008068"/>
    </source>
</evidence>
<dbReference type="PANTHER" id="PTHR22899">
    <property type="entry name" value="CYCLIN-RELATED F-BOX FAMILY"/>
    <property type="match status" value="1"/>
</dbReference>
<dbReference type="OrthoDB" id="5903973at2759"/>
<feature type="domain" description="Sdz-33 F-box" evidence="1">
    <location>
        <begin position="176"/>
        <end position="236"/>
    </location>
</feature>
<organism evidence="3">
    <name type="scientific">Caenorhabditis brenneri</name>
    <name type="common">Nematode worm</name>
    <dbReference type="NCBI Taxonomy" id="135651"/>
    <lineage>
        <taxon>Eukaryota</taxon>
        <taxon>Metazoa</taxon>
        <taxon>Ecdysozoa</taxon>
        <taxon>Nematoda</taxon>
        <taxon>Chromadorea</taxon>
        <taxon>Rhabditida</taxon>
        <taxon>Rhabditina</taxon>
        <taxon>Rhabditomorpha</taxon>
        <taxon>Rhabditoidea</taxon>
        <taxon>Rhabditidae</taxon>
        <taxon>Peloderinae</taxon>
        <taxon>Caenorhabditis</taxon>
    </lineage>
</organism>
<dbReference type="EMBL" id="GL379789">
    <property type="protein sequence ID" value="EGT45688.1"/>
    <property type="molecule type" value="Genomic_DNA"/>
</dbReference>
<protein>
    <recommendedName>
        <fullName evidence="1">Sdz-33 F-box domain-containing protein</fullName>
    </recommendedName>
</protein>
<proteinExistence type="predicted"/>
<dbReference type="Pfam" id="PF07735">
    <property type="entry name" value="FBA_2"/>
    <property type="match status" value="1"/>
</dbReference>
<sequence length="323" mass="38367">MLLSILSKRTMTLIKWLKLELKHLTVDLQDKVYLSLKFNDNDEIVVYLDINGDSNDLEILTSDVIVVRLITAFEQQEDLYFDWKYPNVGHWIDHFHNIFSYQYVDLSFFELRTLRYSIESIVRTLEGIPIQILYVTNGYDVFRRVLHYFPTPRLLDIIDKELPGSHPAPCFEFMAKLLIQNFDALYFHSSIPFTLDSLLMMNSPFLWTLASKLSDRELNMYIRFWMNNPSSKLESLGLCYRSLYPDEHRPLRVFNKDVIFKGIDYIERPSDLKRDFQYSIDFHSYQGHCVCFYGGYDITRRDGTNCSISIDLEYSTFQMFVWP</sequence>